<evidence type="ECO:0000259" key="1">
    <source>
        <dbReference type="Pfam" id="PF00535"/>
    </source>
</evidence>
<name>A4BPR7_9GAMM</name>
<dbReference type="Pfam" id="PF00535">
    <property type="entry name" value="Glycos_transf_2"/>
    <property type="match status" value="1"/>
</dbReference>
<organism evidence="2 3">
    <name type="scientific">Nitrococcus mobilis Nb-231</name>
    <dbReference type="NCBI Taxonomy" id="314278"/>
    <lineage>
        <taxon>Bacteria</taxon>
        <taxon>Pseudomonadati</taxon>
        <taxon>Pseudomonadota</taxon>
        <taxon>Gammaproteobacteria</taxon>
        <taxon>Chromatiales</taxon>
        <taxon>Ectothiorhodospiraceae</taxon>
        <taxon>Nitrococcus</taxon>
    </lineage>
</organism>
<keyword evidence="2" id="KW-0808">Transferase</keyword>
<dbReference type="Proteomes" id="UP000003374">
    <property type="component" value="Unassembled WGS sequence"/>
</dbReference>
<dbReference type="HOGENOM" id="CLU_025996_0_4_6"/>
<reference evidence="2 3" key="1">
    <citation type="submission" date="2006-02" db="EMBL/GenBank/DDBJ databases">
        <authorList>
            <person name="Waterbury J."/>
            <person name="Ferriera S."/>
            <person name="Johnson J."/>
            <person name="Kravitz S."/>
            <person name="Halpern A."/>
            <person name="Remington K."/>
            <person name="Beeson K."/>
            <person name="Tran B."/>
            <person name="Rogers Y.-H."/>
            <person name="Friedman R."/>
            <person name="Venter J.C."/>
        </authorList>
    </citation>
    <scope>NUCLEOTIDE SEQUENCE [LARGE SCALE GENOMIC DNA]</scope>
    <source>
        <strain evidence="2 3">Nb-231</strain>
    </source>
</reference>
<dbReference type="OrthoDB" id="5782309at2"/>
<protein>
    <submittedName>
        <fullName evidence="2">Glycosyl transferase, group 2 family protein</fullName>
    </submittedName>
</protein>
<dbReference type="RefSeq" id="WP_005000004.1">
    <property type="nucleotide sequence ID" value="NZ_CH672427.1"/>
</dbReference>
<dbReference type="InterPro" id="IPR001173">
    <property type="entry name" value="Glyco_trans_2-like"/>
</dbReference>
<dbReference type="InterPro" id="IPR029044">
    <property type="entry name" value="Nucleotide-diphossugar_trans"/>
</dbReference>
<sequence>MTAYSTPTVTVLIPVHNRVGYIRDAIDSVLAQTFADFELLIIDDASSDGSADAVASYRDPRLRLLRNETNLGIPGSRNRGIDEARGEYLAFLDSDDRARPERLARQVAFLRDHPDHAAVGSWIEWMSQNGKPLGRIKRKAVAAEQIAAERLFRSCLENSAATARTAILRRYRHRERIKLGSDYDLWARIAADHKLAALPHVLTYRRQHGGRSTHGRSEEIKAWRLQIFAEQLGALGLPYSADDLERHYELRRMQKLPIRPDRAYLEWAQEWLQRLRAANVHTLRYPEPAFSYLLGTFWLKACWYAAPVMGRHAWRCFWASPLHTQAWPGLARLARTRFAAQLPGLSRP</sequence>
<dbReference type="eggNOG" id="COG1216">
    <property type="taxonomic scope" value="Bacteria"/>
</dbReference>
<evidence type="ECO:0000313" key="2">
    <source>
        <dbReference type="EMBL" id="EAR22072.1"/>
    </source>
</evidence>
<dbReference type="EMBL" id="AAOF01000004">
    <property type="protein sequence ID" value="EAR22072.1"/>
    <property type="molecule type" value="Genomic_DNA"/>
</dbReference>
<evidence type="ECO:0000313" key="3">
    <source>
        <dbReference type="Proteomes" id="UP000003374"/>
    </source>
</evidence>
<dbReference type="STRING" id="314278.NB231_04165"/>
<dbReference type="InterPro" id="IPR050834">
    <property type="entry name" value="Glycosyltransf_2"/>
</dbReference>
<dbReference type="CDD" id="cd00761">
    <property type="entry name" value="Glyco_tranf_GTA_type"/>
    <property type="match status" value="1"/>
</dbReference>
<proteinExistence type="predicted"/>
<dbReference type="PANTHER" id="PTHR43685:SF2">
    <property type="entry name" value="GLYCOSYLTRANSFERASE 2-LIKE DOMAIN-CONTAINING PROTEIN"/>
    <property type="match status" value="1"/>
</dbReference>
<feature type="domain" description="Glycosyltransferase 2-like" evidence="1">
    <location>
        <begin position="10"/>
        <end position="127"/>
    </location>
</feature>
<dbReference type="SUPFAM" id="SSF53448">
    <property type="entry name" value="Nucleotide-diphospho-sugar transferases"/>
    <property type="match status" value="1"/>
</dbReference>
<dbReference type="AlphaFoldDB" id="A4BPR7"/>
<dbReference type="Gene3D" id="3.90.550.10">
    <property type="entry name" value="Spore Coat Polysaccharide Biosynthesis Protein SpsA, Chain A"/>
    <property type="match status" value="1"/>
</dbReference>
<gene>
    <name evidence="2" type="ORF">NB231_04165</name>
</gene>
<comment type="caution">
    <text evidence="2">The sequence shown here is derived from an EMBL/GenBank/DDBJ whole genome shotgun (WGS) entry which is preliminary data.</text>
</comment>
<accession>A4BPR7</accession>
<dbReference type="PANTHER" id="PTHR43685">
    <property type="entry name" value="GLYCOSYLTRANSFERASE"/>
    <property type="match status" value="1"/>
</dbReference>
<dbReference type="GO" id="GO:0016740">
    <property type="term" value="F:transferase activity"/>
    <property type="evidence" value="ECO:0007669"/>
    <property type="project" value="UniProtKB-KW"/>
</dbReference>
<keyword evidence="3" id="KW-1185">Reference proteome</keyword>